<accession>A0A8S5PRD8</accession>
<reference evidence="1" key="1">
    <citation type="journal article" date="2021" name="Proc. Natl. Acad. Sci. U.S.A.">
        <title>A Catalog of Tens of Thousands of Viruses from Human Metagenomes Reveals Hidden Associations with Chronic Diseases.</title>
        <authorList>
            <person name="Tisza M.J."/>
            <person name="Buck C.B."/>
        </authorList>
    </citation>
    <scope>NUCLEOTIDE SEQUENCE</scope>
    <source>
        <strain evidence="1">CtEg02</strain>
    </source>
</reference>
<evidence type="ECO:0000313" key="1">
    <source>
        <dbReference type="EMBL" id="DAE09077.1"/>
    </source>
</evidence>
<sequence length="32" mass="3365">MGKAAHVGVGRLLRVGGLDGVRGVTIEKNDCW</sequence>
<proteinExistence type="predicted"/>
<name>A0A8S5PRD8_9CAUD</name>
<dbReference type="EMBL" id="BK015482">
    <property type="protein sequence ID" value="DAE09077.1"/>
    <property type="molecule type" value="Genomic_DNA"/>
</dbReference>
<protein>
    <submittedName>
        <fullName evidence="1">Uncharacterized protein</fullName>
    </submittedName>
</protein>
<organism evidence="1">
    <name type="scientific">Myoviridae sp. ctEg02</name>
    <dbReference type="NCBI Taxonomy" id="2825061"/>
    <lineage>
        <taxon>Viruses</taxon>
        <taxon>Duplodnaviria</taxon>
        <taxon>Heunggongvirae</taxon>
        <taxon>Uroviricota</taxon>
        <taxon>Caudoviricetes</taxon>
    </lineage>
</organism>